<gene>
    <name evidence="2" type="ORF">PHPALM_3262</name>
</gene>
<name>A0A2P4YMV2_9STRA</name>
<keyword evidence="3" id="KW-1185">Reference proteome</keyword>
<protein>
    <submittedName>
        <fullName evidence="2">Uncharacterized protein</fullName>
    </submittedName>
</protein>
<feature type="compositionally biased region" description="Polar residues" evidence="1">
    <location>
        <begin position="14"/>
        <end position="25"/>
    </location>
</feature>
<feature type="region of interest" description="Disordered" evidence="1">
    <location>
        <begin position="1"/>
        <end position="29"/>
    </location>
</feature>
<dbReference type="Proteomes" id="UP000237271">
    <property type="component" value="Unassembled WGS sequence"/>
</dbReference>
<sequence length="148" mass="16565">MAAFQKSNPEKPASPTTETGKQQAFTMRGELQDLSNQVLPNLFLSTLPDEVSSMDYPVTQEGLWPGDASGLIELTGASATLTRSPWRDLRTLFAQPKKANDEINRKTRRLLGQDMVTESWLCVEVLSQLPSKFWASLISMKKEDFTVE</sequence>
<dbReference type="OrthoDB" id="128971at2759"/>
<organism evidence="2 3">
    <name type="scientific">Phytophthora palmivora</name>
    <dbReference type="NCBI Taxonomy" id="4796"/>
    <lineage>
        <taxon>Eukaryota</taxon>
        <taxon>Sar</taxon>
        <taxon>Stramenopiles</taxon>
        <taxon>Oomycota</taxon>
        <taxon>Peronosporomycetes</taxon>
        <taxon>Peronosporales</taxon>
        <taxon>Peronosporaceae</taxon>
        <taxon>Phytophthora</taxon>
    </lineage>
</organism>
<reference evidence="2 3" key="1">
    <citation type="journal article" date="2017" name="Genome Biol. Evol.">
        <title>Phytophthora megakarya and P. palmivora, closely related causal agents of cacao black pod rot, underwent increases in genome sizes and gene numbers by different mechanisms.</title>
        <authorList>
            <person name="Ali S.S."/>
            <person name="Shao J."/>
            <person name="Lary D.J."/>
            <person name="Kronmiller B."/>
            <person name="Shen D."/>
            <person name="Strem M.D."/>
            <person name="Amoako-Attah I."/>
            <person name="Akrofi A.Y."/>
            <person name="Begoude B.A."/>
            <person name="Ten Hoopen G.M."/>
            <person name="Coulibaly K."/>
            <person name="Kebe B.I."/>
            <person name="Melnick R.L."/>
            <person name="Guiltinan M.J."/>
            <person name="Tyler B.M."/>
            <person name="Meinhardt L.W."/>
            <person name="Bailey B.A."/>
        </authorList>
    </citation>
    <scope>NUCLEOTIDE SEQUENCE [LARGE SCALE GENOMIC DNA]</scope>
    <source>
        <strain evidence="3">sbr112.9</strain>
    </source>
</reference>
<accession>A0A2P4YMV2</accession>
<evidence type="ECO:0000256" key="1">
    <source>
        <dbReference type="SAM" id="MobiDB-lite"/>
    </source>
</evidence>
<dbReference type="EMBL" id="NCKW01001837">
    <property type="protein sequence ID" value="POM79131.1"/>
    <property type="molecule type" value="Genomic_DNA"/>
</dbReference>
<proteinExistence type="predicted"/>
<evidence type="ECO:0000313" key="3">
    <source>
        <dbReference type="Proteomes" id="UP000237271"/>
    </source>
</evidence>
<evidence type="ECO:0000313" key="2">
    <source>
        <dbReference type="EMBL" id="POM79131.1"/>
    </source>
</evidence>
<comment type="caution">
    <text evidence="2">The sequence shown here is derived from an EMBL/GenBank/DDBJ whole genome shotgun (WGS) entry which is preliminary data.</text>
</comment>
<dbReference type="AlphaFoldDB" id="A0A2P4YMV2"/>